<dbReference type="GO" id="GO:0003676">
    <property type="term" value="F:nucleic acid binding"/>
    <property type="evidence" value="ECO:0007669"/>
    <property type="project" value="InterPro"/>
</dbReference>
<evidence type="ECO:0000259" key="6">
    <source>
        <dbReference type="Pfam" id="PF20465"/>
    </source>
</evidence>
<evidence type="ECO:0000259" key="5">
    <source>
        <dbReference type="Pfam" id="PF20464"/>
    </source>
</evidence>
<name>A0A3P1BLP4_9BACT</name>
<dbReference type="EMBL" id="RQJO01000009">
    <property type="protein sequence ID" value="RRB01990.1"/>
    <property type="molecule type" value="Genomic_DNA"/>
</dbReference>
<evidence type="ECO:0000256" key="1">
    <source>
        <dbReference type="ARBA" id="ARBA00011900"/>
    </source>
</evidence>
<dbReference type="OrthoDB" id="32195at2"/>
<reference evidence="9 10" key="1">
    <citation type="submission" date="2018-11" db="EMBL/GenBank/DDBJ databases">
        <authorList>
            <person name="Zhou Z."/>
            <person name="Wang G."/>
        </authorList>
    </citation>
    <scope>NUCLEOTIDE SEQUENCE [LARGE SCALE GENOMIC DNA]</scope>
    <source>
        <strain evidence="9 10">KCTC52004</strain>
    </source>
</reference>
<dbReference type="PRINTS" id="PR00507">
    <property type="entry name" value="N12N6MTFRASE"/>
</dbReference>
<dbReference type="Pfam" id="PF20466">
    <property type="entry name" value="MmeI_TRD"/>
    <property type="match status" value="1"/>
</dbReference>
<protein>
    <recommendedName>
        <fullName evidence="1">site-specific DNA-methyltransferase (adenine-specific)</fullName>
        <ecNumber evidence="1">2.1.1.72</ecNumber>
    </recommendedName>
</protein>
<feature type="domain" description="MmeI-like helicase spacer" evidence="6">
    <location>
        <begin position="236"/>
        <end position="308"/>
    </location>
</feature>
<evidence type="ECO:0000259" key="8">
    <source>
        <dbReference type="Pfam" id="PF20473"/>
    </source>
</evidence>
<dbReference type="Pfam" id="PF20473">
    <property type="entry name" value="MmeI_Mtase"/>
    <property type="match status" value="1"/>
</dbReference>
<dbReference type="Gene3D" id="3.40.50.150">
    <property type="entry name" value="Vaccinia Virus protein VP39"/>
    <property type="match status" value="1"/>
</dbReference>
<comment type="catalytic activity">
    <reaction evidence="4">
        <text>a 2'-deoxyadenosine in DNA + S-adenosyl-L-methionine = an N(6)-methyl-2'-deoxyadenosine in DNA + S-adenosyl-L-homocysteine + H(+)</text>
        <dbReference type="Rhea" id="RHEA:15197"/>
        <dbReference type="Rhea" id="RHEA-COMP:12418"/>
        <dbReference type="Rhea" id="RHEA-COMP:12419"/>
        <dbReference type="ChEBI" id="CHEBI:15378"/>
        <dbReference type="ChEBI" id="CHEBI:57856"/>
        <dbReference type="ChEBI" id="CHEBI:59789"/>
        <dbReference type="ChEBI" id="CHEBI:90615"/>
        <dbReference type="ChEBI" id="CHEBI:90616"/>
        <dbReference type="EC" id="2.1.1.72"/>
    </reaction>
</comment>
<dbReference type="Pfam" id="PF20464">
    <property type="entry name" value="MmeI_N"/>
    <property type="match status" value="1"/>
</dbReference>
<dbReference type="PANTHER" id="PTHR33841:SF1">
    <property type="entry name" value="DNA METHYLTRANSFERASE A"/>
    <property type="match status" value="1"/>
</dbReference>
<keyword evidence="2 9" id="KW-0489">Methyltransferase</keyword>
<dbReference type="EC" id="2.1.1.72" evidence="1"/>
<evidence type="ECO:0000256" key="2">
    <source>
        <dbReference type="ARBA" id="ARBA00022603"/>
    </source>
</evidence>
<comment type="caution">
    <text evidence="9">The sequence shown here is derived from an EMBL/GenBank/DDBJ whole genome shotgun (WGS) entry which is preliminary data.</text>
</comment>
<evidence type="ECO:0000313" key="10">
    <source>
        <dbReference type="Proteomes" id="UP000271925"/>
    </source>
</evidence>
<dbReference type="GO" id="GO:0009007">
    <property type="term" value="F:site-specific DNA-methyltransferase (adenine-specific) activity"/>
    <property type="evidence" value="ECO:0007669"/>
    <property type="project" value="UniProtKB-EC"/>
</dbReference>
<proteinExistence type="predicted"/>
<dbReference type="InterPro" id="IPR046816">
    <property type="entry name" value="MmeI_Mtase"/>
</dbReference>
<evidence type="ECO:0000313" key="9">
    <source>
        <dbReference type="EMBL" id="RRB01990.1"/>
    </source>
</evidence>
<feature type="domain" description="MmeI-like target recognition" evidence="7">
    <location>
        <begin position="718"/>
        <end position="899"/>
    </location>
</feature>
<keyword evidence="10" id="KW-1185">Reference proteome</keyword>
<organism evidence="9 10">
    <name type="scientific">Larkinella rosea</name>
    <dbReference type="NCBI Taxonomy" id="2025312"/>
    <lineage>
        <taxon>Bacteria</taxon>
        <taxon>Pseudomonadati</taxon>
        <taxon>Bacteroidota</taxon>
        <taxon>Cytophagia</taxon>
        <taxon>Cytophagales</taxon>
        <taxon>Spirosomataceae</taxon>
        <taxon>Larkinella</taxon>
    </lineage>
</organism>
<evidence type="ECO:0000256" key="3">
    <source>
        <dbReference type="ARBA" id="ARBA00022679"/>
    </source>
</evidence>
<dbReference type="Pfam" id="PF20465">
    <property type="entry name" value="MmeI_hel"/>
    <property type="match status" value="1"/>
</dbReference>
<dbReference type="InterPro" id="IPR046817">
    <property type="entry name" value="MmeI_N"/>
</dbReference>
<dbReference type="PROSITE" id="PS00092">
    <property type="entry name" value="N6_MTASE"/>
    <property type="match status" value="1"/>
</dbReference>
<dbReference type="InterPro" id="IPR002052">
    <property type="entry name" value="DNA_methylase_N6_adenine_CS"/>
</dbReference>
<dbReference type="PANTHER" id="PTHR33841">
    <property type="entry name" value="DNA METHYLTRANSFERASE YEEA-RELATED"/>
    <property type="match status" value="1"/>
</dbReference>
<dbReference type="InterPro" id="IPR029063">
    <property type="entry name" value="SAM-dependent_MTases_sf"/>
</dbReference>
<dbReference type="InterPro" id="IPR046819">
    <property type="entry name" value="MmeI_hel"/>
</dbReference>
<dbReference type="InterPro" id="IPR046820">
    <property type="entry name" value="MmeI_TRD"/>
</dbReference>
<sequence>MTYTEFEARWKPAGGAERANYGLFLQDLCDLIGVTRPDPTTDNPAQDAYVLERAVEFNDHGKRSIGRVDLYKRSCFVLETKQGTQTPDQQKAAERAELGLSPEKRRKGHAVRGTTKWGQMMQTARQQALGYVRALPADEPRPLFVLVADVGYCIDVYSNFAGVGDQFVPFPDQTRYRLPLSKLADEETRDMLRLIWTDPRELDPGRRSARVTRELAEYLAKLSTQLERAGQSPDLVAQFLMRCLFTMFSEDVGLIPKDSFTGMLRQYAQPDLREFLPDALQALWRTMDTGGFSPDLKARVRKFNGKLFHDARALPLTADQMTLLLKAAEADWTAVEPAIFGTLLERALDPRERHSLGAHYTPRRYVERLVLPTVLEPLRREWAAAQAAAARLLEEGKDKAARAELERFLRRLTSIKILDPACGSGNFLYVTLEHLKRLEGEVLAAINSYGQTALLNLSGGTTISPRQLLGLELNPRAATIADVVLKIGYLQWHLRTHGMSELPEPLLDEYENIQQQDAVLTYENGLSNARPTQWPEANFIVGNPPFVGDKAMRGALGDAYVDALRKTYKGVVPESADLVMYWWEKAAETVLQNRTEAFGFITTNSITQTFNRRVIQKYLDAETPVSLTFAISDHPWVDSAQGAAVRIAMSVVRAGSQPGKLLILTRETATDTDDAHEVELTETVGFINADFTIGADLDSAATLKANKDLANVGMGLYGAGFLVTPDEAQQLGLGIRPGLEKHIKPYVNGRDLSQKSRGFMVIDLFGLQPMEIIEHYPEVYQRIFNLVKPERDKNNRESYRNRWWVFGEPRANFRPALKGLKQFIVTTYTSKHRIFSIIDGSIVPDNTIVVFALDDLYYLGVMSSKIHQVWAFASGGWLGVGNDSRYSSSRSFGPFPFPDTTPQQKNRIRELAEQLDAHRKRQQAAHPTLTLTDLYNVVEKLRAGESLNAKEQTINQQGLASVVLSLHQQIDAAVADAYGWPPDLPESEILTRLVRLNHERAAEEAAGHIRYLRPSYQAPGQQQLGMDLQTTATATTNAPVADVIKQEWPKELAQQMQAVRDAVQQAGVPLSTQQVAALFQRTNAGKVQPLLDTLAALALLRQTPEGAYAM</sequence>
<keyword evidence="3 9" id="KW-0808">Transferase</keyword>
<dbReference type="Proteomes" id="UP000271925">
    <property type="component" value="Unassembled WGS sequence"/>
</dbReference>
<dbReference type="RefSeq" id="WP_124876154.1">
    <property type="nucleotide sequence ID" value="NZ_RQJO01000009.1"/>
</dbReference>
<dbReference type="GO" id="GO:0032259">
    <property type="term" value="P:methylation"/>
    <property type="evidence" value="ECO:0007669"/>
    <property type="project" value="UniProtKB-KW"/>
</dbReference>
<evidence type="ECO:0000259" key="7">
    <source>
        <dbReference type="Pfam" id="PF20466"/>
    </source>
</evidence>
<accession>A0A3P1BLP4</accession>
<dbReference type="AlphaFoldDB" id="A0A3P1BLP4"/>
<feature type="domain" description="MmeI-like N-terminal" evidence="5">
    <location>
        <begin position="2"/>
        <end position="228"/>
    </location>
</feature>
<dbReference type="SUPFAM" id="SSF53335">
    <property type="entry name" value="S-adenosyl-L-methionine-dependent methyltransferases"/>
    <property type="match status" value="1"/>
</dbReference>
<gene>
    <name evidence="9" type="ORF">EHT25_15950</name>
</gene>
<dbReference type="InterPro" id="IPR050953">
    <property type="entry name" value="N4_N6_ade-DNA_methylase"/>
</dbReference>
<evidence type="ECO:0000256" key="4">
    <source>
        <dbReference type="ARBA" id="ARBA00047942"/>
    </source>
</evidence>
<feature type="domain" description="MmeI-like DNA-methyltransferase" evidence="8">
    <location>
        <begin position="400"/>
        <end position="649"/>
    </location>
</feature>